<keyword evidence="3" id="KW-1185">Reference proteome</keyword>
<proteinExistence type="predicted"/>
<dbReference type="InterPro" id="IPR019734">
    <property type="entry name" value="TPR_rpt"/>
</dbReference>
<dbReference type="GO" id="GO:0016740">
    <property type="term" value="F:transferase activity"/>
    <property type="evidence" value="ECO:0007669"/>
    <property type="project" value="UniProtKB-KW"/>
</dbReference>
<dbReference type="RefSeq" id="WP_185129923.1">
    <property type="nucleotide sequence ID" value="NZ_JACJVO010000018.1"/>
</dbReference>
<keyword evidence="2" id="KW-0808">Transferase</keyword>
<reference evidence="2 3" key="1">
    <citation type="submission" date="2020-08" db="EMBL/GenBank/DDBJ databases">
        <title>Cohnella phylogeny.</title>
        <authorList>
            <person name="Dunlap C."/>
        </authorList>
    </citation>
    <scope>NUCLEOTIDE SEQUENCE [LARGE SCALE GENOMIC DNA]</scope>
    <source>
        <strain evidence="2 3">CBP 2801</strain>
    </source>
</reference>
<name>A0A7X0SNR9_9BACL</name>
<dbReference type="Pfam" id="PF00535">
    <property type="entry name" value="Glycos_transf_2"/>
    <property type="match status" value="1"/>
</dbReference>
<dbReference type="AlphaFoldDB" id="A0A7X0SNR9"/>
<dbReference type="InterPro" id="IPR011990">
    <property type="entry name" value="TPR-like_helical_dom_sf"/>
</dbReference>
<comment type="caution">
    <text evidence="2">The sequence shown here is derived from an EMBL/GenBank/DDBJ whole genome shotgun (WGS) entry which is preliminary data.</text>
</comment>
<evidence type="ECO:0000313" key="2">
    <source>
        <dbReference type="EMBL" id="MBB6732254.1"/>
    </source>
</evidence>
<organism evidence="2 3">
    <name type="scientific">Cohnella zeiphila</name>
    <dbReference type="NCBI Taxonomy" id="2761120"/>
    <lineage>
        <taxon>Bacteria</taxon>
        <taxon>Bacillati</taxon>
        <taxon>Bacillota</taxon>
        <taxon>Bacilli</taxon>
        <taxon>Bacillales</taxon>
        <taxon>Paenibacillaceae</taxon>
        <taxon>Cohnella</taxon>
    </lineage>
</organism>
<dbReference type="Proteomes" id="UP000564644">
    <property type="component" value="Unassembled WGS sequence"/>
</dbReference>
<evidence type="ECO:0000259" key="1">
    <source>
        <dbReference type="Pfam" id="PF00535"/>
    </source>
</evidence>
<dbReference type="InterPro" id="IPR001173">
    <property type="entry name" value="Glyco_trans_2-like"/>
</dbReference>
<protein>
    <submittedName>
        <fullName evidence="2">Glycosyltransferase</fullName>
    </submittedName>
</protein>
<dbReference type="Gene3D" id="1.25.40.10">
    <property type="entry name" value="Tetratricopeptide repeat domain"/>
    <property type="match status" value="1"/>
</dbReference>
<feature type="domain" description="Glycosyltransferase 2-like" evidence="1">
    <location>
        <begin position="4"/>
        <end position="125"/>
    </location>
</feature>
<sequence length="357" mass="40739">MKISVCMIVRNESAQLSYALESIPEEYEKVVVDTGSTDDTVRIAESLGARVFHYAWNDDFAAARNESISHATGDYILILDADEWLAEDAGGQMEQFVREHPNEPGIVSIWNQIDGEVHRTQMVRFFPNAPQFQFHGIVHEQLYNGSEPATSLPSNIGIIHMGYQKDIYVAQKKEERYLKLYRKQLEQDPNNGYLLYQIGKLHYSLQRYAEASEYLSLCVDLREENRLYYPPMLVMYGYALKNLNRSAEAETLLTPFLTLYPSFPDLPFLLGLLAMDTMKVQDIERHFLRALEIGETSQYATVAGVGSFKAAYNVGLFYELTGQADKARTAYEIASSYDYLPAVNRLSQLTRGPFIKR</sequence>
<dbReference type="SUPFAM" id="SSF53448">
    <property type="entry name" value="Nucleotide-diphospho-sugar transferases"/>
    <property type="match status" value="1"/>
</dbReference>
<dbReference type="CDD" id="cd02511">
    <property type="entry name" value="Beta4Glucosyltransferase"/>
    <property type="match status" value="1"/>
</dbReference>
<gene>
    <name evidence="2" type="ORF">H7C18_15145</name>
</gene>
<accession>A0A7X0SNR9</accession>
<dbReference type="SMART" id="SM00028">
    <property type="entry name" value="TPR"/>
    <property type="match status" value="2"/>
</dbReference>
<dbReference type="Pfam" id="PF13181">
    <property type="entry name" value="TPR_8"/>
    <property type="match status" value="1"/>
</dbReference>
<dbReference type="Gene3D" id="3.90.550.10">
    <property type="entry name" value="Spore Coat Polysaccharide Biosynthesis Protein SpsA, Chain A"/>
    <property type="match status" value="1"/>
</dbReference>
<dbReference type="PANTHER" id="PTHR43630">
    <property type="entry name" value="POLY-BETA-1,6-N-ACETYL-D-GLUCOSAMINE SYNTHASE"/>
    <property type="match status" value="1"/>
</dbReference>
<dbReference type="InterPro" id="IPR029044">
    <property type="entry name" value="Nucleotide-diphossugar_trans"/>
</dbReference>
<evidence type="ECO:0000313" key="3">
    <source>
        <dbReference type="Proteomes" id="UP000564644"/>
    </source>
</evidence>
<dbReference type="EMBL" id="JACJVO010000018">
    <property type="protein sequence ID" value="MBB6732254.1"/>
    <property type="molecule type" value="Genomic_DNA"/>
</dbReference>
<dbReference type="SUPFAM" id="SSF48452">
    <property type="entry name" value="TPR-like"/>
    <property type="match status" value="1"/>
</dbReference>
<dbReference type="PANTHER" id="PTHR43630:SF2">
    <property type="entry name" value="GLYCOSYLTRANSFERASE"/>
    <property type="match status" value="1"/>
</dbReference>